<dbReference type="InterPro" id="IPR014202">
    <property type="entry name" value="Spore_II_R"/>
</dbReference>
<keyword evidence="1" id="KW-0472">Membrane</keyword>
<proteinExistence type="predicted"/>
<reference evidence="3" key="1">
    <citation type="submission" date="2018-09" db="EMBL/GenBank/DDBJ databases">
        <authorList>
            <person name="Zhu H."/>
        </authorList>
    </citation>
    <scope>NUCLEOTIDE SEQUENCE [LARGE SCALE GENOMIC DNA]</scope>
    <source>
        <strain evidence="3">K2R23-3</strain>
    </source>
</reference>
<evidence type="ECO:0000256" key="1">
    <source>
        <dbReference type="SAM" id="Phobius"/>
    </source>
</evidence>
<protein>
    <recommendedName>
        <fullName evidence="4">Stage II sporulation protein R</fullName>
    </recommendedName>
</protein>
<dbReference type="OrthoDB" id="9793324at2"/>
<dbReference type="KEGG" id="paek:D3873_02630"/>
<dbReference type="Pfam" id="PF09551">
    <property type="entry name" value="Spore_II_R"/>
    <property type="match status" value="1"/>
</dbReference>
<keyword evidence="1" id="KW-1133">Transmembrane helix</keyword>
<name>A0A385YPZ9_9BACL</name>
<accession>A0A385YPZ9</accession>
<evidence type="ECO:0000313" key="2">
    <source>
        <dbReference type="EMBL" id="AYC28819.1"/>
    </source>
</evidence>
<dbReference type="Proteomes" id="UP000265725">
    <property type="component" value="Chromosome"/>
</dbReference>
<keyword evidence="1" id="KW-0812">Transmembrane</keyword>
<dbReference type="AlphaFoldDB" id="A0A385YPZ9"/>
<sequence length="190" mass="21726">MLPSLKVIGLEEKAVPKKRFGKLVPFVELMIGLFLFYVIFTGIPAEDPTAEAFRVRIIAHSNSLADQAEKMAVEQAIQPILLEAVRGSVSVNDVKIEVEKAIPAMKEVAMQLVSKPVAIAIKQELFPPKVWEAMFTSQDFYEALVIEIGDARGDNWWCNLFPSLCYKEDTLQEEKTKFFVWEWLKEKFDW</sequence>
<organism evidence="2 3">
    <name type="scientific">Paenisporosarcina cavernae</name>
    <dbReference type="NCBI Taxonomy" id="2320858"/>
    <lineage>
        <taxon>Bacteria</taxon>
        <taxon>Bacillati</taxon>
        <taxon>Bacillota</taxon>
        <taxon>Bacilli</taxon>
        <taxon>Bacillales</taxon>
        <taxon>Caryophanaceae</taxon>
        <taxon>Paenisporosarcina</taxon>
    </lineage>
</organism>
<evidence type="ECO:0008006" key="4">
    <source>
        <dbReference type="Google" id="ProtNLM"/>
    </source>
</evidence>
<keyword evidence="3" id="KW-1185">Reference proteome</keyword>
<dbReference type="EMBL" id="CP032418">
    <property type="protein sequence ID" value="AYC28819.1"/>
    <property type="molecule type" value="Genomic_DNA"/>
</dbReference>
<gene>
    <name evidence="2" type="ORF">D3873_02630</name>
</gene>
<feature type="transmembrane region" description="Helical" evidence="1">
    <location>
        <begin position="20"/>
        <end position="40"/>
    </location>
</feature>
<dbReference type="RefSeq" id="WP_119882563.1">
    <property type="nucleotide sequence ID" value="NZ_CP032418.1"/>
</dbReference>
<evidence type="ECO:0000313" key="3">
    <source>
        <dbReference type="Proteomes" id="UP000265725"/>
    </source>
</evidence>